<dbReference type="PROSITE" id="PS50110">
    <property type="entry name" value="RESPONSE_REGULATORY"/>
    <property type="match status" value="1"/>
</dbReference>
<feature type="compositionally biased region" description="Basic residues" evidence="11">
    <location>
        <begin position="1161"/>
        <end position="1171"/>
    </location>
</feature>
<gene>
    <name evidence="16" type="ordered locus">pQBR0471</name>
</gene>
<dbReference type="Gene3D" id="2.30.30.40">
    <property type="entry name" value="SH3 Domains"/>
    <property type="match status" value="1"/>
</dbReference>
<dbReference type="PANTHER" id="PTHR43395:SF8">
    <property type="entry name" value="HISTIDINE KINASE"/>
    <property type="match status" value="1"/>
</dbReference>
<dbReference type="GO" id="GO:0000155">
    <property type="term" value="F:phosphorelay sensor kinase activity"/>
    <property type="evidence" value="ECO:0007669"/>
    <property type="project" value="UniProtKB-ARBA"/>
</dbReference>
<geneLocation type="plasmid" evidence="16 17">
    <name>pQBR103</name>
</geneLocation>
<dbReference type="SUPFAM" id="SSF55874">
    <property type="entry name" value="ATPase domain of HSP90 chaperone/DNA topoisomerase II/histidine kinase"/>
    <property type="match status" value="1"/>
</dbReference>
<dbReference type="CDD" id="cd00088">
    <property type="entry name" value="HPT"/>
    <property type="match status" value="1"/>
</dbReference>
<feature type="region of interest" description="Disordered" evidence="11">
    <location>
        <begin position="1238"/>
        <end position="1277"/>
    </location>
</feature>
<dbReference type="SUPFAM" id="SSF47226">
    <property type="entry name" value="Histidine-containing phosphotransfer domain, HPT domain"/>
    <property type="match status" value="2"/>
</dbReference>
<dbReference type="Pfam" id="PF01584">
    <property type="entry name" value="CheW"/>
    <property type="match status" value="1"/>
</dbReference>
<feature type="domain" description="Histidine kinase" evidence="12">
    <location>
        <begin position="1412"/>
        <end position="1656"/>
    </location>
</feature>
<evidence type="ECO:0000313" key="17">
    <source>
        <dbReference type="Proteomes" id="UP000002332"/>
    </source>
</evidence>
<evidence type="ECO:0000256" key="6">
    <source>
        <dbReference type="ARBA" id="ARBA00022777"/>
    </source>
</evidence>
<evidence type="ECO:0000313" key="16">
    <source>
        <dbReference type="EMBL" id="CAM96503.1"/>
    </source>
</evidence>
<feature type="domain" description="HPt" evidence="15">
    <location>
        <begin position="960"/>
        <end position="1067"/>
    </location>
</feature>
<comment type="function">
    <text evidence="8">Involved in the transmission of sensory signals from the chemoreceptors to the flagellar motors. CheA is autophosphorylated; it can transfer its phosphate group to either CheB or CheY.</text>
</comment>
<dbReference type="EMBL" id="AM235768">
    <property type="protein sequence ID" value="CAM96503.1"/>
    <property type="molecule type" value="Genomic_DNA"/>
</dbReference>
<dbReference type="Pfam" id="PF26379">
    <property type="entry name" value="FimL_2nd"/>
    <property type="match status" value="1"/>
</dbReference>
<dbReference type="InterPro" id="IPR005467">
    <property type="entry name" value="His_kinase_dom"/>
</dbReference>
<evidence type="ECO:0000259" key="12">
    <source>
        <dbReference type="PROSITE" id="PS50109"/>
    </source>
</evidence>
<keyword evidence="5" id="KW-0808">Transferase</keyword>
<dbReference type="Gene3D" id="1.20.120.160">
    <property type="entry name" value="HPT domain"/>
    <property type="match status" value="2"/>
</dbReference>
<organism evidence="16 17">
    <name type="scientific">Pseudomonas fluorescens (strain SBW25)</name>
    <dbReference type="NCBI Taxonomy" id="216595"/>
    <lineage>
        <taxon>Bacteria</taxon>
        <taxon>Pseudomonadati</taxon>
        <taxon>Pseudomonadota</taxon>
        <taxon>Gammaproteobacteria</taxon>
        <taxon>Pseudomonadales</taxon>
        <taxon>Pseudomonadaceae</taxon>
        <taxon>Pseudomonas</taxon>
    </lineage>
</organism>
<name>A4V7G6_PSEFS</name>
<feature type="region of interest" description="Disordered" evidence="11">
    <location>
        <begin position="1150"/>
        <end position="1196"/>
    </location>
</feature>
<proteinExistence type="predicted"/>
<dbReference type="InterPro" id="IPR051315">
    <property type="entry name" value="Bact_Chemotaxis_CheA"/>
</dbReference>
<dbReference type="Pfam" id="PF00072">
    <property type="entry name" value="Response_reg"/>
    <property type="match status" value="1"/>
</dbReference>
<dbReference type="Gene3D" id="3.30.565.10">
    <property type="entry name" value="Histidine kinase-like ATPase, C-terminal domain"/>
    <property type="match status" value="1"/>
</dbReference>
<keyword evidence="6 16" id="KW-0418">Kinase</keyword>
<dbReference type="SMART" id="SM00260">
    <property type="entry name" value="CheW"/>
    <property type="match status" value="1"/>
</dbReference>
<keyword evidence="7" id="KW-0902">Two-component regulatory system</keyword>
<dbReference type="InterPro" id="IPR058661">
    <property type="entry name" value="FimL_2nd"/>
</dbReference>
<dbReference type="PATRIC" id="fig|216595.4.peg.239"/>
<evidence type="ECO:0000259" key="14">
    <source>
        <dbReference type="PROSITE" id="PS50851"/>
    </source>
</evidence>
<evidence type="ECO:0000256" key="10">
    <source>
        <dbReference type="PROSITE-ProRule" id="PRU00169"/>
    </source>
</evidence>
<dbReference type="SUPFAM" id="SSF50341">
    <property type="entry name" value="CheW-like"/>
    <property type="match status" value="1"/>
</dbReference>
<dbReference type="PANTHER" id="PTHR43395">
    <property type="entry name" value="SENSOR HISTIDINE KINASE CHEA"/>
    <property type="match status" value="1"/>
</dbReference>
<accession>A4V7G6</accession>
<evidence type="ECO:0000259" key="15">
    <source>
        <dbReference type="PROSITE" id="PS50894"/>
    </source>
</evidence>
<dbReference type="PROSITE" id="PS50851">
    <property type="entry name" value="CHEW"/>
    <property type="match status" value="1"/>
</dbReference>
<evidence type="ECO:0000256" key="9">
    <source>
        <dbReference type="PROSITE-ProRule" id="PRU00110"/>
    </source>
</evidence>
<feature type="modified residue" description="4-aspartylphosphate" evidence="10">
    <location>
        <position position="1871"/>
    </location>
</feature>
<feature type="modified residue" description="Phosphohistidine" evidence="9">
    <location>
        <position position="1007"/>
    </location>
</feature>
<dbReference type="InterPro" id="IPR001789">
    <property type="entry name" value="Sig_transdc_resp-reg_receiver"/>
</dbReference>
<dbReference type="PROSITE" id="PS50109">
    <property type="entry name" value="HIS_KIN"/>
    <property type="match status" value="1"/>
</dbReference>
<dbReference type="SMART" id="SM00448">
    <property type="entry name" value="REC"/>
    <property type="match status" value="1"/>
</dbReference>
<keyword evidence="4 10" id="KW-0597">Phosphoprotein</keyword>
<feature type="domain" description="Response regulatory" evidence="13">
    <location>
        <begin position="1821"/>
        <end position="1936"/>
    </location>
</feature>
<feature type="compositionally biased region" description="Polar residues" evidence="11">
    <location>
        <begin position="1240"/>
        <end position="1249"/>
    </location>
</feature>
<reference evidence="16 17" key="1">
    <citation type="journal article" date="2007" name="ISME J.">
        <title>Sequence-based analysis of pQBR103; a representative of a unique, transfer-proficient mega plasmid resident in the microbial community of sugar beet.</title>
        <authorList>
            <person name="Tett A."/>
            <person name="Spiers A.J."/>
            <person name="Crossman L.C."/>
            <person name="Ager D."/>
            <person name="Ciric L."/>
            <person name="Dow J.M."/>
            <person name="Fry J.C."/>
            <person name="Harris D."/>
            <person name="Lilley A."/>
            <person name="Oliver A."/>
            <person name="Parkhill J."/>
            <person name="Quail M.A."/>
            <person name="Rainey P.B."/>
            <person name="Saunders N.J."/>
            <person name="Seeger K."/>
            <person name="Snyder L.A.S."/>
            <person name="Squares R."/>
            <person name="Thomas C.M."/>
            <person name="Turner S.L."/>
            <person name="Zhang X.-X."/>
            <person name="Field D."/>
            <person name="Bailey M.J."/>
        </authorList>
    </citation>
    <scope>NUCLEOTIDE SEQUENCE [LARGE SCALE GENOMIC DNA]</scope>
    <source>
        <strain evidence="16 17">SBW25</strain>
    </source>
</reference>
<evidence type="ECO:0000256" key="3">
    <source>
        <dbReference type="ARBA" id="ARBA00021495"/>
    </source>
</evidence>
<dbReference type="InterPro" id="IPR003594">
    <property type="entry name" value="HATPase_dom"/>
</dbReference>
<sequence length="1946" mass="213848">MSNKLRIAQLTWLRAPIQKSVDTTKLQLEVFNKKSKALASPPPDAEPVWFENQKKDRDAAFKNVEIEVKHIHAALDVAECIGGSALALEVKIIVTNIADHRLAQEKIEQALVSIMGSLLTIPKFLGMVVDGAPDSAGILAKQINELRELRGVPLLEEDNLLPPDVEFVYVEPPHRNRDVSDDERQDVFGRSPKRFQTAFSAYMTNQNKAAVIELRDILRELQVVTSDLEVGCFWWVGECLTEALACGAIRAAGDTLSKIRMLSVAIQKAESDGEDGAKATLGVTRFKSLLSVLSMSAKLPQSIEDVLAVFNVRKTVDATSLAELQARIETASADSIKDVVVELKPLLETSMVSLGRAIISKSPLTFDAQIATFRASIRQVASVFYMVNESEMAAVAAQSLARVEKVSTVDGFTTEVIEKLKSDFMFLDEHIRRLDSNESIQSLRIPGVKPDVIASVVEQSIKELAITRRSITDHLDSGAGIEDLRSGLNCLVGASAALSFTGLTRAGLVLNGSCQGFLSQMTEQGIKGSTAVDMSARALVAVESYLAAILAGMAPSPTLMTRAEEALSELNIQVEHVDVVSPSELMEKFEAAIATDEVNESDENHFLSEIFELRKIFEPVLLKPDVRDRKTMEQLYKAADRLAMGAKLYGFDSFHRLARAMGTFSQTVNNHSRDEGFNRTEADALVVSSLQMIFRCMDEYSARGKVSIFTRDMEKALLAQSDPGIVQALDEPQITNHDVNQNPDSSDTSSVLVGELVELDTVTELREYPEGIDGGHIELYREEFVLYHGILLSFSEASQPHLSRDICRAAHSIHGISGSVNCEVLHEVYGVLESRFEVLFTAGKALTADDISVLTDVLAQTHKYMLDFPWVSETSRLGAWVTMAASIGDDIEEAEFTEMPAAIAKQPTEQKVEVFARHNKSEGDSEEKKIPHAESFLTNDTGPTHGERVEAVTIQASMEIPPEYNEDFQFYLDEAEDVFPDLESNVAAWLEDMNDKDLVLTIKRNMHTLKGAALMAEAQSIAAITHSMESLFESLSIKLINPSPACAQLVMLVMQAITAMTEDVKKGRGYPIPRALIQCLEQSVNTNTIDLSLLHSDQAIPGAQLEAQIQTVIPSEPVLEPATEDQTSLEQPHDTGEVPEQMPEVTFLDEVSADQAETKPARKKRGGRGKGGRGQASTAAAEMETAGEYGPAVREDSVQGGINNEEITTDDAEQATVLNIPQAPEQLIQSDDIVAKESTADQNPVQESQPQRETDDQNQIAPSKKISHAKSFEDDPVRAEYARQASEAFDRLYTIKMDSDIEVEQPIVSNAVLDLLGREQAQASNEGKKSNGGTSEKIRVELHLLEAAAERASELVAVRYRLSALNEEAHIRLTGARELLEANSLQHGQLTTALRSFFNNQPQARKFEDAAEADLERFNDLSAMHVAMGAQVDEVREQVHEIFSYIRQMRNALYELDPALIGLQRDLLHSRLVPFLNARQKLTGAAKTAAKATGKEVEATMAGEEVIMDKMMLDAISDPLTHIIRNAIDHGIEPPAERLRLGKPELGSVNIKASRRAKHIVLEISDDGRGIDVEAVHRKAIEMKIISNSDQLSRAEIMRLITHSGFSTAAKLTHVSGRGVGMDIVATTVEGLGGRLYIESEEGIGTRFLIELPFTIGSNKAMIVSSGSQWFAIQSYSMVQVLLVSRSSLAAQRAANGFATVTYDDRSFDVVHLADLVAMPDSRSADQKGGDVTVILCQQGDERIAIEVAEVDSMPEIHIRKLEGMLANVRGLVGETEMQDGSPVFVLDVMEMARLNLKQGSKGYQVRQNRVRSLKREKKPTVLVVDDSRSYRSQLERIFTGFGYTVITAVDGQNALHKLGLIDKPDLMLVDVEMPNMNGFEFTEAIRRKPEFDDTPIIMITTRTGLEEKAMRAGVTKYLLKPCDAPSLQQAIAQIKAQKSMEESAA</sequence>
<dbReference type="InterPro" id="IPR002545">
    <property type="entry name" value="CheW-lke_dom"/>
</dbReference>
<evidence type="ECO:0000259" key="13">
    <source>
        <dbReference type="PROSITE" id="PS50110"/>
    </source>
</evidence>
<evidence type="ECO:0000256" key="8">
    <source>
        <dbReference type="ARBA" id="ARBA00035100"/>
    </source>
</evidence>
<evidence type="ECO:0000256" key="4">
    <source>
        <dbReference type="ARBA" id="ARBA00022553"/>
    </source>
</evidence>
<comment type="catalytic activity">
    <reaction evidence="1">
        <text>ATP + protein L-histidine = ADP + protein N-phospho-L-histidine.</text>
        <dbReference type="EC" id="2.7.13.3"/>
    </reaction>
</comment>
<dbReference type="FunFam" id="3.30.565.10:FF:000016">
    <property type="entry name" value="Chemotaxis protein CheA, putative"/>
    <property type="match status" value="1"/>
</dbReference>
<dbReference type="InterPro" id="IPR036890">
    <property type="entry name" value="HATPase_C_sf"/>
</dbReference>
<evidence type="ECO:0000256" key="2">
    <source>
        <dbReference type="ARBA" id="ARBA00012438"/>
    </source>
</evidence>
<dbReference type="InterPro" id="IPR008207">
    <property type="entry name" value="Sig_transdc_His_kin_Hpt_dom"/>
</dbReference>
<feature type="region of interest" description="Disordered" evidence="11">
    <location>
        <begin position="1120"/>
        <end position="1139"/>
    </location>
</feature>
<dbReference type="EC" id="2.7.13.3" evidence="2"/>
<dbReference type="PRINTS" id="PR00344">
    <property type="entry name" value="BCTRLSENSOR"/>
</dbReference>
<evidence type="ECO:0000256" key="1">
    <source>
        <dbReference type="ARBA" id="ARBA00000085"/>
    </source>
</evidence>
<dbReference type="Proteomes" id="UP000002332">
    <property type="component" value="Plasmid pQBR103"/>
</dbReference>
<dbReference type="SUPFAM" id="SSF52172">
    <property type="entry name" value="CheY-like"/>
    <property type="match status" value="1"/>
</dbReference>
<dbReference type="RefSeq" id="WP_011923269.1">
    <property type="nucleotide sequence ID" value="NC_009444.1"/>
</dbReference>
<dbReference type="InterPro" id="IPR004358">
    <property type="entry name" value="Sig_transdc_His_kin-like_C"/>
</dbReference>
<dbReference type="Pfam" id="PF01627">
    <property type="entry name" value="Hpt"/>
    <property type="match status" value="1"/>
</dbReference>
<feature type="domain" description="CheW-like" evidence="14">
    <location>
        <begin position="1658"/>
        <end position="1798"/>
    </location>
</feature>
<evidence type="ECO:0000256" key="11">
    <source>
        <dbReference type="SAM" id="MobiDB-lite"/>
    </source>
</evidence>
<dbReference type="InterPro" id="IPR036641">
    <property type="entry name" value="HPT_dom_sf"/>
</dbReference>
<keyword evidence="16" id="KW-0614">Plasmid</keyword>
<dbReference type="SMART" id="SM00387">
    <property type="entry name" value="HATPase_c"/>
    <property type="match status" value="1"/>
</dbReference>
<dbReference type="GO" id="GO:0006935">
    <property type="term" value="P:chemotaxis"/>
    <property type="evidence" value="ECO:0007669"/>
    <property type="project" value="InterPro"/>
</dbReference>
<dbReference type="InterPro" id="IPR011006">
    <property type="entry name" value="CheY-like_superfamily"/>
</dbReference>
<evidence type="ECO:0000256" key="7">
    <source>
        <dbReference type="ARBA" id="ARBA00023012"/>
    </source>
</evidence>
<dbReference type="Pfam" id="PF02518">
    <property type="entry name" value="HATPase_c"/>
    <property type="match status" value="1"/>
</dbReference>
<dbReference type="PROSITE" id="PS50894">
    <property type="entry name" value="HPT"/>
    <property type="match status" value="1"/>
</dbReference>
<dbReference type="InterPro" id="IPR036061">
    <property type="entry name" value="CheW-like_dom_sf"/>
</dbReference>
<dbReference type="Gene3D" id="3.40.50.2300">
    <property type="match status" value="1"/>
</dbReference>
<protein>
    <recommendedName>
        <fullName evidence="3">Chemotaxis protein CheA</fullName>
        <ecNumber evidence="2">2.7.13.3</ecNumber>
    </recommendedName>
</protein>
<evidence type="ECO:0000256" key="5">
    <source>
        <dbReference type="ARBA" id="ARBA00022679"/>
    </source>
</evidence>